<dbReference type="PROSITE" id="PS50086">
    <property type="entry name" value="TBC_RABGAP"/>
    <property type="match status" value="1"/>
</dbReference>
<dbReference type="GO" id="GO:0030427">
    <property type="term" value="C:site of polarized growth"/>
    <property type="evidence" value="ECO:0007669"/>
    <property type="project" value="UniProtKB-ARBA"/>
</dbReference>
<reference evidence="14 15" key="1">
    <citation type="submission" date="2019-07" db="EMBL/GenBank/DDBJ databases">
        <authorList>
            <person name="Friedrich A."/>
            <person name="Schacherer J."/>
        </authorList>
    </citation>
    <scope>NUCLEOTIDE SEQUENCE [LARGE SCALE GENOMIC DNA]</scope>
</reference>
<organism evidence="14 15">
    <name type="scientific">Dekkera bruxellensis</name>
    <name type="common">Brettanomyces custersii</name>
    <dbReference type="NCBI Taxonomy" id="5007"/>
    <lineage>
        <taxon>Eukaryota</taxon>
        <taxon>Fungi</taxon>
        <taxon>Dikarya</taxon>
        <taxon>Ascomycota</taxon>
        <taxon>Saccharomycotina</taxon>
        <taxon>Pichiomycetes</taxon>
        <taxon>Pichiales</taxon>
        <taxon>Pichiaceae</taxon>
        <taxon>Brettanomyces</taxon>
    </lineage>
</organism>
<feature type="compositionally biased region" description="Basic and acidic residues" evidence="12">
    <location>
        <begin position="1"/>
        <end position="35"/>
    </location>
</feature>
<evidence type="ECO:0000256" key="11">
    <source>
        <dbReference type="SAM" id="Coils"/>
    </source>
</evidence>
<evidence type="ECO:0000256" key="4">
    <source>
        <dbReference type="ARBA" id="ARBA00022483"/>
    </source>
</evidence>
<keyword evidence="6" id="KW-0931">ER-Golgi transport</keyword>
<dbReference type="SMART" id="SM00164">
    <property type="entry name" value="TBC"/>
    <property type="match status" value="1"/>
</dbReference>
<dbReference type="SUPFAM" id="SSF47923">
    <property type="entry name" value="Ypt/Rab-GAP domain of gyp1p"/>
    <property type="match status" value="2"/>
</dbReference>
<dbReference type="Gene3D" id="1.10.472.80">
    <property type="entry name" value="Ypt/Rab-GAP domain of gyp1p, domain 3"/>
    <property type="match status" value="1"/>
</dbReference>
<dbReference type="InterPro" id="IPR000195">
    <property type="entry name" value="Rab-GAP-TBC_dom"/>
</dbReference>
<dbReference type="PANTHER" id="PTHR47219:SF9">
    <property type="entry name" value="GTPASE ACTIVATING PROTEIN AND CENTROSOME-ASSOCIATED, ISOFORM B"/>
    <property type="match status" value="1"/>
</dbReference>
<sequence length="667" mass="77731">MSDANLPDKQESTTEKSAEPLVPEPKEIQNGENADKSSVIEPEKDLKRHGTFRKLTDEELGGHVMDSVASRSIDKEDSFNHEELKANEQIGKETNSEETGATEAAEITFKEKGTEAEVNKVDSISLTAETKEKNASSSSFGKIRKWFSFGRKEAEDRDILRQLEEDENFNLALSRYLENSAALKSQSEKDQEAVDTCAKNLRKTFNEIKTGIEISHDKMLLKGIDWEFWSDVVNDYSAVVNDKPQQLLDHVSQGIPKELRGMVWQLICNSKSLQLEEFYRDGKNKTSNYEKSIKRDLVRTSFVTNSEVRSKIQDLYEIIKCYSLYDEEVGYTQGMAFLTVPLLMNMEASEAFCMLVKLMKNYKFRELYLPEMPGLHLKLYQFDRLLEDHLPELYVHLQKEGVRSSMYATQWFLTLFGYKFPLEMVLRVYDIVIAEGMESILRFALNLMEKNCEELLKLNFDQLVKFLKEEIFHYYLSENEEDEITADTYRLDDFVSDSMTIKILPLELHRYEAEFDEISRLEERRKIELDELRMQNSELLREIRKIEAAYATLNKEHVNIANKMVQGKIEIANLEDENEHLQREIKETTKRLTNLDKQTDTHVDFRGEISTSLDQEVQRTLQKNSEVMSENADLEEQLSSLESKLEDLKLQVKNHSRWSLRPKKVFW</sequence>
<evidence type="ECO:0000256" key="7">
    <source>
        <dbReference type="ARBA" id="ARBA00022927"/>
    </source>
</evidence>
<keyword evidence="2" id="KW-0813">Transport</keyword>
<evidence type="ECO:0000256" key="10">
    <source>
        <dbReference type="ARBA" id="ARBA00072088"/>
    </source>
</evidence>
<dbReference type="GO" id="GO:0015031">
    <property type="term" value="P:protein transport"/>
    <property type="evidence" value="ECO:0007669"/>
    <property type="project" value="UniProtKB-KW"/>
</dbReference>
<evidence type="ECO:0000256" key="9">
    <source>
        <dbReference type="ARBA" id="ARBA00061661"/>
    </source>
</evidence>
<name>A0A7D9CV11_DEKBR</name>
<dbReference type="AlphaFoldDB" id="A0A7D9CV11"/>
<dbReference type="GO" id="GO:0005096">
    <property type="term" value="F:GTPase activator activity"/>
    <property type="evidence" value="ECO:0007669"/>
    <property type="project" value="UniProtKB-KW"/>
</dbReference>
<dbReference type="GO" id="GO:0005737">
    <property type="term" value="C:cytoplasm"/>
    <property type="evidence" value="ECO:0007669"/>
    <property type="project" value="UniProtKB-SubCell"/>
</dbReference>
<dbReference type="FunFam" id="1.10.472.80:FF:000044">
    <property type="entry name" value="GTPase-activating protein GYP5"/>
    <property type="match status" value="1"/>
</dbReference>
<dbReference type="GO" id="GO:0031267">
    <property type="term" value="F:small GTPase binding"/>
    <property type="evidence" value="ECO:0007669"/>
    <property type="project" value="TreeGrafter"/>
</dbReference>
<feature type="domain" description="Rab-GAP TBC" evidence="13">
    <location>
        <begin position="254"/>
        <end position="436"/>
    </location>
</feature>
<feature type="compositionally biased region" description="Basic and acidic residues" evidence="12">
    <location>
        <begin position="41"/>
        <end position="61"/>
    </location>
</feature>
<dbReference type="Proteomes" id="UP000478008">
    <property type="component" value="Unassembled WGS sequence"/>
</dbReference>
<evidence type="ECO:0000256" key="1">
    <source>
        <dbReference type="ARBA" id="ARBA00004496"/>
    </source>
</evidence>
<accession>A0A7D9CV11</accession>
<dbReference type="Pfam" id="PF23436">
    <property type="entry name" value="RabGap-TBC_2"/>
    <property type="match status" value="1"/>
</dbReference>
<evidence type="ECO:0000256" key="2">
    <source>
        <dbReference type="ARBA" id="ARBA00022448"/>
    </source>
</evidence>
<feature type="region of interest" description="Disordered" evidence="12">
    <location>
        <begin position="1"/>
        <end position="79"/>
    </location>
</feature>
<keyword evidence="15" id="KW-1185">Reference proteome</keyword>
<evidence type="ECO:0000256" key="8">
    <source>
        <dbReference type="ARBA" id="ARBA00023054"/>
    </source>
</evidence>
<dbReference type="Gene3D" id="1.10.8.270">
    <property type="entry name" value="putative rabgap domain of human tbc1 domain family member 14 like domains"/>
    <property type="match status" value="1"/>
</dbReference>
<keyword evidence="4" id="KW-0268">Exocytosis</keyword>
<evidence type="ECO:0000259" key="13">
    <source>
        <dbReference type="PROSITE" id="PS50086"/>
    </source>
</evidence>
<keyword evidence="5" id="KW-0963">Cytoplasm</keyword>
<evidence type="ECO:0000256" key="5">
    <source>
        <dbReference type="ARBA" id="ARBA00022490"/>
    </source>
</evidence>
<evidence type="ECO:0000256" key="6">
    <source>
        <dbReference type="ARBA" id="ARBA00022892"/>
    </source>
</evidence>
<keyword evidence="8 11" id="KW-0175">Coiled coil</keyword>
<dbReference type="GO" id="GO:0006887">
    <property type="term" value="P:exocytosis"/>
    <property type="evidence" value="ECO:0007669"/>
    <property type="project" value="UniProtKB-KW"/>
</dbReference>
<keyword evidence="3" id="KW-0343">GTPase activation</keyword>
<comment type="subcellular location">
    <subcellularLocation>
        <location evidence="1">Cytoplasm</location>
    </subcellularLocation>
</comment>
<dbReference type="FunFam" id="1.10.10.750:FF:000003">
    <property type="entry name" value="GTPase activating protein (Evi5)"/>
    <property type="match status" value="1"/>
</dbReference>
<proteinExistence type="inferred from homology"/>
<evidence type="ECO:0000256" key="3">
    <source>
        <dbReference type="ARBA" id="ARBA00022468"/>
    </source>
</evidence>
<dbReference type="Gene3D" id="1.10.10.750">
    <property type="entry name" value="Ypt/Rab-GAP domain of gyp1p, domain 1"/>
    <property type="match status" value="1"/>
</dbReference>
<keyword evidence="7" id="KW-0653">Protein transport</keyword>
<evidence type="ECO:0000313" key="15">
    <source>
        <dbReference type="Proteomes" id="UP000478008"/>
    </source>
</evidence>
<dbReference type="InterPro" id="IPR050302">
    <property type="entry name" value="Rab_GAP_TBC_domain"/>
</dbReference>
<gene>
    <name evidence="14" type="ORF">DEBR0S1_10660G</name>
</gene>
<comment type="similarity">
    <text evidence="9">Belongs to the GYP5 family.</text>
</comment>
<dbReference type="InterPro" id="IPR035969">
    <property type="entry name" value="Rab-GAP_TBC_sf"/>
</dbReference>
<evidence type="ECO:0000313" key="14">
    <source>
        <dbReference type="EMBL" id="VUG16214.1"/>
    </source>
</evidence>
<feature type="coiled-coil region" evidence="11">
    <location>
        <begin position="518"/>
        <end position="651"/>
    </location>
</feature>
<dbReference type="PANTHER" id="PTHR47219">
    <property type="entry name" value="RAB GTPASE-ACTIVATING PROTEIN 1-LIKE"/>
    <property type="match status" value="1"/>
</dbReference>
<evidence type="ECO:0000256" key="12">
    <source>
        <dbReference type="SAM" id="MobiDB-lite"/>
    </source>
</evidence>
<dbReference type="EMBL" id="CABFWN010000001">
    <property type="protein sequence ID" value="VUG16214.1"/>
    <property type="molecule type" value="Genomic_DNA"/>
</dbReference>
<protein>
    <recommendedName>
        <fullName evidence="10">GTPase-activating protein GYP5</fullName>
    </recommendedName>
</protein>